<dbReference type="eggNOG" id="COG5502">
    <property type="taxonomic scope" value="Bacteria"/>
</dbReference>
<dbReference type="AlphaFoldDB" id="B8IB29"/>
<dbReference type="Pfam" id="PF10025">
    <property type="entry name" value="DUF2267"/>
    <property type="match status" value="1"/>
</dbReference>
<accession>B8IB29</accession>
<organism evidence="1 2">
    <name type="scientific">Methylobacterium nodulans (strain LMG 21967 / CNCM I-2342 / ORS 2060)</name>
    <dbReference type="NCBI Taxonomy" id="460265"/>
    <lineage>
        <taxon>Bacteria</taxon>
        <taxon>Pseudomonadati</taxon>
        <taxon>Pseudomonadota</taxon>
        <taxon>Alphaproteobacteria</taxon>
        <taxon>Hyphomicrobiales</taxon>
        <taxon>Methylobacteriaceae</taxon>
        <taxon>Methylobacterium</taxon>
    </lineage>
</organism>
<dbReference type="InterPro" id="IPR038282">
    <property type="entry name" value="DUF2267_sf"/>
</dbReference>
<reference evidence="1 2" key="1">
    <citation type="submission" date="2009-01" db="EMBL/GenBank/DDBJ databases">
        <title>Complete sequence of chromosome of Methylobacterium nodulans ORS 2060.</title>
        <authorList>
            <consortium name="US DOE Joint Genome Institute"/>
            <person name="Lucas S."/>
            <person name="Copeland A."/>
            <person name="Lapidus A."/>
            <person name="Glavina del Rio T."/>
            <person name="Dalin E."/>
            <person name="Tice H."/>
            <person name="Bruce D."/>
            <person name="Goodwin L."/>
            <person name="Pitluck S."/>
            <person name="Sims D."/>
            <person name="Brettin T."/>
            <person name="Detter J.C."/>
            <person name="Han C."/>
            <person name="Larimer F."/>
            <person name="Land M."/>
            <person name="Hauser L."/>
            <person name="Kyrpides N."/>
            <person name="Ivanova N."/>
            <person name="Marx C.J."/>
            <person name="Richardson P."/>
        </authorList>
    </citation>
    <scope>NUCLEOTIDE SEQUENCE [LARGE SCALE GENOMIC DNA]</scope>
    <source>
        <strain evidence="2">LMG 21967 / CNCM I-2342 / ORS 2060</strain>
    </source>
</reference>
<sequence length="141" mass="16063">MTVPQEYVQASRDFERFLLAARDALGHATTHRTYATIYSVLLVFRRHVSVRDGLRFATVLPPVLRAIFVSDWDPAEPVRDFADRETLTAEMLSVRGNHNVSPADAIAVVARVLRDHVDQEAYDRVLATLPEPARDYWRDAM</sequence>
<evidence type="ECO:0000313" key="2">
    <source>
        <dbReference type="Proteomes" id="UP000008207"/>
    </source>
</evidence>
<protein>
    <recommendedName>
        <fullName evidence="3">DUF2267 domain-containing protein</fullName>
    </recommendedName>
</protein>
<keyword evidence="2" id="KW-1185">Reference proteome</keyword>
<gene>
    <name evidence="1" type="ordered locus">Mnod_0380</name>
</gene>
<dbReference type="KEGG" id="mno:Mnod_0380"/>
<dbReference type="HOGENOM" id="CLU_1811838_0_0_5"/>
<dbReference type="InterPro" id="IPR018727">
    <property type="entry name" value="DUF2267"/>
</dbReference>
<dbReference type="Proteomes" id="UP000008207">
    <property type="component" value="Chromosome"/>
</dbReference>
<dbReference type="RefSeq" id="WP_015927133.1">
    <property type="nucleotide sequence ID" value="NC_011894.1"/>
</dbReference>
<evidence type="ECO:0008006" key="3">
    <source>
        <dbReference type="Google" id="ProtNLM"/>
    </source>
</evidence>
<dbReference type="Gene3D" id="1.10.490.110">
    <property type="entry name" value="Uncharacterized conserved protein DUF2267"/>
    <property type="match status" value="1"/>
</dbReference>
<proteinExistence type="predicted"/>
<name>B8IB29_METNO</name>
<dbReference type="OrthoDB" id="20942at2"/>
<dbReference type="EMBL" id="CP001349">
    <property type="protein sequence ID" value="ACL55422.1"/>
    <property type="molecule type" value="Genomic_DNA"/>
</dbReference>
<evidence type="ECO:0000313" key="1">
    <source>
        <dbReference type="EMBL" id="ACL55422.1"/>
    </source>
</evidence>